<dbReference type="RefSeq" id="WP_346184114.1">
    <property type="nucleotide sequence ID" value="NZ_BAABCE010000011.1"/>
</dbReference>
<dbReference type="PANTHER" id="PTHR46580">
    <property type="entry name" value="SENSOR KINASE-RELATED"/>
    <property type="match status" value="1"/>
</dbReference>
<evidence type="ECO:0000256" key="1">
    <source>
        <dbReference type="ARBA" id="ARBA00022729"/>
    </source>
</evidence>
<evidence type="ECO:0000313" key="4">
    <source>
        <dbReference type="EMBL" id="GAA3568036.1"/>
    </source>
</evidence>
<keyword evidence="5" id="KW-1185">Reference proteome</keyword>
<dbReference type="EMBL" id="BAABCE010000011">
    <property type="protein sequence ID" value="GAA3568036.1"/>
    <property type="molecule type" value="Genomic_DNA"/>
</dbReference>
<keyword evidence="1 3" id="KW-0732">Signal</keyword>
<accession>A0ABP6XL57</accession>
<feature type="chain" id="PRO_5047242799" evidence="3">
    <location>
        <begin position="26"/>
        <end position="437"/>
    </location>
</feature>
<protein>
    <submittedName>
        <fullName evidence="4">VCBS repeat-containing protein</fullName>
    </submittedName>
</protein>
<dbReference type="Pfam" id="PF13517">
    <property type="entry name" value="FG-GAP_3"/>
    <property type="match status" value="2"/>
</dbReference>
<feature type="signal peptide" evidence="3">
    <location>
        <begin position="1"/>
        <end position="25"/>
    </location>
</feature>
<dbReference type="PROSITE" id="PS51257">
    <property type="entry name" value="PROKAR_LIPOPROTEIN"/>
    <property type="match status" value="1"/>
</dbReference>
<evidence type="ECO:0000256" key="2">
    <source>
        <dbReference type="SAM" id="MobiDB-lite"/>
    </source>
</evidence>
<organism evidence="4 5">
    <name type="scientific">Streptomyces osmaniensis</name>
    <dbReference type="NCBI Taxonomy" id="593134"/>
    <lineage>
        <taxon>Bacteria</taxon>
        <taxon>Bacillati</taxon>
        <taxon>Actinomycetota</taxon>
        <taxon>Actinomycetes</taxon>
        <taxon>Kitasatosporales</taxon>
        <taxon>Streptomycetaceae</taxon>
        <taxon>Streptomyces</taxon>
    </lineage>
</organism>
<dbReference type="InterPro" id="IPR028994">
    <property type="entry name" value="Integrin_alpha_N"/>
</dbReference>
<dbReference type="Gene3D" id="2.130.10.130">
    <property type="entry name" value="Integrin alpha, N-terminal"/>
    <property type="match status" value="2"/>
</dbReference>
<feature type="region of interest" description="Disordered" evidence="2">
    <location>
        <begin position="219"/>
        <end position="251"/>
    </location>
</feature>
<sequence length="437" mass="44506">MRARRSGKCTAALTGTLGVLALAVAACGPTPHDDAEPARHTPVQVADAPALLPVPQGKGSKTPDDFNGDGRRDLVLNDLVKAQAHADDAGIGIVYGGERGLAPGARQLLSPERQAAPTKGQRPAVFDAETTCDLDGDGFTDLVVSTDPPFDGQGPPPVPLQLLFGSPKGLAGQAVKLAIPAGARFGNDWPDQPVCGDFDGDGAQDLVVHASGGRLSFLRGPFSRKGSPRKAGAPIQAPGNVPTGPAADVDDDGYDDLVVRTAEGRGTSAIVLGGPAGPTRTGATLPAGIDVALGAFGKGRATLDAAVGTMGETSLRYDVTATAVRGTLQSPGSKLDAADFDGDGLSELLSSGSQLRVFHGRTAGLTTTGMVTVQPPARGTTRVVTTGDFDADGRADLVVRTYVGETKDTVAVYPGTKKDLVAAKPSVTFSSSEFLVK</sequence>
<reference evidence="5" key="1">
    <citation type="journal article" date="2019" name="Int. J. Syst. Evol. Microbiol.">
        <title>The Global Catalogue of Microorganisms (GCM) 10K type strain sequencing project: providing services to taxonomists for standard genome sequencing and annotation.</title>
        <authorList>
            <consortium name="The Broad Institute Genomics Platform"/>
            <consortium name="The Broad Institute Genome Sequencing Center for Infectious Disease"/>
            <person name="Wu L."/>
            <person name="Ma J."/>
        </authorList>
    </citation>
    <scope>NUCLEOTIDE SEQUENCE [LARGE SCALE GENOMIC DNA]</scope>
    <source>
        <strain evidence="5">JCM 17656</strain>
    </source>
</reference>
<dbReference type="SUPFAM" id="SSF69318">
    <property type="entry name" value="Integrin alpha N-terminal domain"/>
    <property type="match status" value="1"/>
</dbReference>
<dbReference type="Proteomes" id="UP001500707">
    <property type="component" value="Unassembled WGS sequence"/>
</dbReference>
<evidence type="ECO:0000313" key="5">
    <source>
        <dbReference type="Proteomes" id="UP001500707"/>
    </source>
</evidence>
<comment type="caution">
    <text evidence="4">The sequence shown here is derived from an EMBL/GenBank/DDBJ whole genome shotgun (WGS) entry which is preliminary data.</text>
</comment>
<dbReference type="PANTHER" id="PTHR46580:SF2">
    <property type="entry name" value="MAM DOMAIN-CONTAINING PROTEIN"/>
    <property type="match status" value="1"/>
</dbReference>
<proteinExistence type="predicted"/>
<evidence type="ECO:0000256" key="3">
    <source>
        <dbReference type="SAM" id="SignalP"/>
    </source>
</evidence>
<dbReference type="InterPro" id="IPR013517">
    <property type="entry name" value="FG-GAP"/>
</dbReference>
<gene>
    <name evidence="4" type="ORF">GCM10022295_57390</name>
</gene>
<name>A0ABP6XL57_9ACTN</name>